<dbReference type="AlphaFoldDB" id="A0A6C0GKP4"/>
<organism evidence="3 4">
    <name type="scientific">Rhodocytophaga rosea</name>
    <dbReference type="NCBI Taxonomy" id="2704465"/>
    <lineage>
        <taxon>Bacteria</taxon>
        <taxon>Pseudomonadati</taxon>
        <taxon>Bacteroidota</taxon>
        <taxon>Cytophagia</taxon>
        <taxon>Cytophagales</taxon>
        <taxon>Rhodocytophagaceae</taxon>
        <taxon>Rhodocytophaga</taxon>
    </lineage>
</organism>
<protein>
    <submittedName>
        <fullName evidence="3">DUF3857 domain-containing protein</fullName>
    </submittedName>
</protein>
<feature type="signal peptide" evidence="1">
    <location>
        <begin position="1"/>
        <end position="18"/>
    </location>
</feature>
<dbReference type="EMBL" id="CP048222">
    <property type="protein sequence ID" value="QHT68384.1"/>
    <property type="molecule type" value="Genomic_DNA"/>
</dbReference>
<evidence type="ECO:0000313" key="4">
    <source>
        <dbReference type="Proteomes" id="UP000480178"/>
    </source>
</evidence>
<dbReference type="Proteomes" id="UP000480178">
    <property type="component" value="Chromosome"/>
</dbReference>
<feature type="chain" id="PRO_5025395510" evidence="1">
    <location>
        <begin position="19"/>
        <end position="260"/>
    </location>
</feature>
<dbReference type="InterPro" id="IPR024618">
    <property type="entry name" value="DUF3857"/>
</dbReference>
<dbReference type="Gene3D" id="2.60.40.3140">
    <property type="match status" value="1"/>
</dbReference>
<feature type="domain" description="DUF3857" evidence="2">
    <location>
        <begin position="67"/>
        <end position="218"/>
    </location>
</feature>
<evidence type="ECO:0000259" key="2">
    <source>
        <dbReference type="Pfam" id="PF12969"/>
    </source>
</evidence>
<keyword evidence="1" id="KW-0732">Signal</keyword>
<evidence type="ECO:0000256" key="1">
    <source>
        <dbReference type="SAM" id="SignalP"/>
    </source>
</evidence>
<accession>A0A6C0GKP4</accession>
<dbReference type="KEGG" id="rhoz:GXP67_17915"/>
<name>A0A6C0GKP4_9BACT</name>
<reference evidence="3 4" key="1">
    <citation type="submission" date="2020-01" db="EMBL/GenBank/DDBJ databases">
        <authorList>
            <person name="Kim M.K."/>
        </authorList>
    </citation>
    <scope>NUCLEOTIDE SEQUENCE [LARGE SCALE GENOMIC DNA]</scope>
    <source>
        <strain evidence="3 4">172606-1</strain>
    </source>
</reference>
<gene>
    <name evidence="3" type="ORF">GXP67_17915</name>
</gene>
<sequence>MKQFISCLLFFFSTPAFLYSQFVPTYKWGKVLPEEIQLKVCAIDSSASAVVLSDYGKVIFGNGVIYIERHKRIKILDQKGSGEGNITIPYYTKDHYEKITGLQAHTITIDQNGKIATHKVNADQIFEVDLANKWREKRFTFPNVEAGAILEYRYTTLTHNYLTLDGWNFQSGIPTIYSEFHFVKPTRLNYRILLQGEHLSTKYENASTTTWSLNNLPALIKESFIANPMDYAERISFQLDVFNISGSVPVSFENHSSFFS</sequence>
<evidence type="ECO:0000313" key="3">
    <source>
        <dbReference type="EMBL" id="QHT68384.1"/>
    </source>
</evidence>
<dbReference type="Pfam" id="PF12969">
    <property type="entry name" value="DUF3857"/>
    <property type="match status" value="1"/>
</dbReference>
<dbReference type="RefSeq" id="WP_162444398.1">
    <property type="nucleotide sequence ID" value="NZ_CP048222.1"/>
</dbReference>
<keyword evidence="4" id="KW-1185">Reference proteome</keyword>
<proteinExistence type="predicted"/>